<feature type="compositionally biased region" description="Low complexity" evidence="1">
    <location>
        <begin position="70"/>
        <end position="134"/>
    </location>
</feature>
<evidence type="ECO:0000256" key="1">
    <source>
        <dbReference type="SAM" id="MobiDB-lite"/>
    </source>
</evidence>
<protein>
    <recommendedName>
        <fullName evidence="4">Tail fiber protein</fullName>
    </recommendedName>
</protein>
<keyword evidence="2" id="KW-0812">Transmembrane</keyword>
<gene>
    <name evidence="3" type="ORF">RJN63_22040</name>
</gene>
<keyword evidence="2" id="KW-0472">Membrane</keyword>
<sequence length="305" mass="31214">MPASDTSSADEVRILNSISDGKTKARSSTSGEARKPRRVLLIVLLLLLLAGGVTLAALRMNSHDAANSPVQAAAAPPVPPLASATPTTTPAPGAVAEPATGAAAAPAAAPADTAIINDTNAPAPDAPSSSSTAARGPDQLTSALEDGVKPPPATLKNALEAKPEKSDKPAKPAAQHEDKKKKPAKAENRNDSDVDLIKALVARSGEVEKKRNANGSNNGGTAANAGNGTSADGSPQKSVQAHANNTKSKEARNVDVVERKNGESTASLLQRCHALGFVEGEFCRWRICSGRWDSDPACKVPQADN</sequence>
<proteinExistence type="predicted"/>
<evidence type="ECO:0000313" key="3">
    <source>
        <dbReference type="EMBL" id="MDT0339531.1"/>
    </source>
</evidence>
<evidence type="ECO:0008006" key="4">
    <source>
        <dbReference type="Google" id="ProtNLM"/>
    </source>
</evidence>
<accession>A0AAE4GEP4</accession>
<organism evidence="3">
    <name type="scientific">Herbaspirillum huttiense subsp. nephrolepidis</name>
    <dbReference type="NCBI Taxonomy" id="3075126"/>
    <lineage>
        <taxon>Bacteria</taxon>
        <taxon>Pseudomonadati</taxon>
        <taxon>Pseudomonadota</taxon>
        <taxon>Betaproteobacteria</taxon>
        <taxon>Burkholderiales</taxon>
        <taxon>Oxalobacteraceae</taxon>
        <taxon>Herbaspirillum</taxon>
    </lineage>
</organism>
<name>A0AAE4GEP4_9BURK</name>
<feature type="transmembrane region" description="Helical" evidence="2">
    <location>
        <begin position="39"/>
        <end position="58"/>
    </location>
</feature>
<dbReference type="EMBL" id="JAVRAA010000013">
    <property type="protein sequence ID" value="MDT0339531.1"/>
    <property type="molecule type" value="Genomic_DNA"/>
</dbReference>
<feature type="region of interest" description="Disordered" evidence="1">
    <location>
        <begin position="70"/>
        <end position="252"/>
    </location>
</feature>
<feature type="compositionally biased region" description="Low complexity" evidence="1">
    <location>
        <begin position="213"/>
        <end position="231"/>
    </location>
</feature>
<feature type="compositionally biased region" description="Basic and acidic residues" evidence="1">
    <location>
        <begin position="159"/>
        <end position="196"/>
    </location>
</feature>
<feature type="region of interest" description="Disordered" evidence="1">
    <location>
        <begin position="1"/>
        <end position="33"/>
    </location>
</feature>
<dbReference type="RefSeq" id="WP_310837454.1">
    <property type="nucleotide sequence ID" value="NZ_JAVLSM010000006.1"/>
</dbReference>
<comment type="caution">
    <text evidence="3">The sequence shown here is derived from an EMBL/GenBank/DDBJ whole genome shotgun (WGS) entry which is preliminary data.</text>
</comment>
<reference evidence="3" key="1">
    <citation type="submission" date="2023-02" db="EMBL/GenBank/DDBJ databases">
        <title>Description of Herbaspirillum huttiense subsp. nephrolepsisexaltata and Herbaspirillum huttiense subsp. lycopersicon.</title>
        <authorList>
            <person name="Poudel M."/>
            <person name="Sharma A."/>
            <person name="Goss E."/>
            <person name="Tapia J.H."/>
            <person name="Harmon C.M."/>
            <person name="Jones J.B."/>
        </authorList>
    </citation>
    <scope>NUCLEOTIDE SEQUENCE</scope>
    <source>
        <strain evidence="3">NC40101</strain>
    </source>
</reference>
<evidence type="ECO:0000256" key="2">
    <source>
        <dbReference type="SAM" id="Phobius"/>
    </source>
</evidence>
<dbReference type="AlphaFoldDB" id="A0AAE4GEP4"/>
<keyword evidence="2" id="KW-1133">Transmembrane helix</keyword>
<feature type="compositionally biased region" description="Polar residues" evidence="1">
    <location>
        <begin position="16"/>
        <end position="31"/>
    </location>
</feature>
<feature type="compositionally biased region" description="Polar residues" evidence="1">
    <location>
        <begin position="232"/>
        <end position="246"/>
    </location>
</feature>